<evidence type="ECO:0000313" key="2">
    <source>
        <dbReference type="Proteomes" id="UP000464178"/>
    </source>
</evidence>
<evidence type="ECO:0000313" key="1">
    <source>
        <dbReference type="EMBL" id="VTR93549.1"/>
    </source>
</evidence>
<dbReference type="KEGG" id="gms:SOIL9_41650"/>
<organism evidence="1 2">
    <name type="scientific">Gemmata massiliana</name>
    <dbReference type="NCBI Taxonomy" id="1210884"/>
    <lineage>
        <taxon>Bacteria</taxon>
        <taxon>Pseudomonadati</taxon>
        <taxon>Planctomycetota</taxon>
        <taxon>Planctomycetia</taxon>
        <taxon>Gemmatales</taxon>
        <taxon>Gemmataceae</taxon>
        <taxon>Gemmata</taxon>
    </lineage>
</organism>
<keyword evidence="2" id="KW-1185">Reference proteome</keyword>
<dbReference type="EMBL" id="LR593886">
    <property type="protein sequence ID" value="VTR93549.1"/>
    <property type="molecule type" value="Genomic_DNA"/>
</dbReference>
<proteinExistence type="predicted"/>
<dbReference type="AlphaFoldDB" id="A0A6P2CX71"/>
<gene>
    <name evidence="1" type="ORF">SOIL9_41650</name>
</gene>
<accession>A0A6P2CX71</accession>
<dbReference type="Proteomes" id="UP000464178">
    <property type="component" value="Chromosome"/>
</dbReference>
<sequence>MPDKDAIVICRFDQKKKPRKYPGAFVVVNQTRSLSHPLVSGSRPIQPLVTVNEFGLSRSFGTLFP</sequence>
<protein>
    <submittedName>
        <fullName evidence="1">Uncharacterized protein</fullName>
    </submittedName>
</protein>
<name>A0A6P2CX71_9BACT</name>
<reference evidence="1 2" key="1">
    <citation type="submission" date="2019-05" db="EMBL/GenBank/DDBJ databases">
        <authorList>
            <consortium name="Science for Life Laboratories"/>
        </authorList>
    </citation>
    <scope>NUCLEOTIDE SEQUENCE [LARGE SCALE GENOMIC DNA]</scope>
    <source>
        <strain evidence="1">Soil9</strain>
    </source>
</reference>